<evidence type="ECO:0000313" key="2">
    <source>
        <dbReference type="Proteomes" id="UP000824366"/>
    </source>
</evidence>
<keyword evidence="2" id="KW-1185">Reference proteome</keyword>
<evidence type="ECO:0000313" key="1">
    <source>
        <dbReference type="EMBL" id="BCO27931.1"/>
    </source>
</evidence>
<dbReference type="RefSeq" id="WP_223903935.1">
    <property type="nucleotide sequence ID" value="NZ_AP024238.1"/>
</dbReference>
<proteinExistence type="predicted"/>
<gene>
    <name evidence="1" type="ORF">MIZ03_2824</name>
</gene>
<name>A0ABN6DAP9_9BURK</name>
<reference evidence="1 2" key="1">
    <citation type="journal article" date="2021" name="Microbiol. Spectr.">
        <title>A Single Bacterium Capable of Oxidation and Reduction of Iron at Circumneutral pH.</title>
        <authorList>
            <person name="Kato S."/>
            <person name="Ohkuma M."/>
        </authorList>
    </citation>
    <scope>NUCLEOTIDE SEQUENCE [LARGE SCALE GENOMIC DNA]</scope>
    <source>
        <strain evidence="1 2">MIZ03</strain>
    </source>
</reference>
<organism evidence="1 2">
    <name type="scientific">Rhodoferax lithotrophicus</name>
    <dbReference type="NCBI Taxonomy" id="2798804"/>
    <lineage>
        <taxon>Bacteria</taxon>
        <taxon>Pseudomonadati</taxon>
        <taxon>Pseudomonadota</taxon>
        <taxon>Betaproteobacteria</taxon>
        <taxon>Burkholderiales</taxon>
        <taxon>Comamonadaceae</taxon>
        <taxon>Rhodoferax</taxon>
    </lineage>
</organism>
<dbReference type="InterPro" id="IPR010712">
    <property type="entry name" value="Arsenical-R_ArsD"/>
</dbReference>
<dbReference type="Proteomes" id="UP000824366">
    <property type="component" value="Chromosome"/>
</dbReference>
<dbReference type="Gene3D" id="3.40.30.10">
    <property type="entry name" value="Glutaredoxin"/>
    <property type="match status" value="1"/>
</dbReference>
<protein>
    <submittedName>
        <fullName evidence="1">Arsenical resistance operon trans-acting repressor ArsD</fullName>
    </submittedName>
</protein>
<sequence length="120" mass="12622">MKKVQVFDPALCCSSGVCGTDVDQKLVDFSANVDWAKQQGLSIERFNLAQQPMAFAEHAAVKGLLERSGKAALPITLVDGEVAFAGRYPSRDDLARWIGTPTDTPAPTSGACCSGGKCCG</sequence>
<accession>A0ABN6DAP9</accession>
<dbReference type="Pfam" id="PF06953">
    <property type="entry name" value="ArsD"/>
    <property type="match status" value="1"/>
</dbReference>
<dbReference type="EMBL" id="AP024238">
    <property type="protein sequence ID" value="BCO27931.1"/>
    <property type="molecule type" value="Genomic_DNA"/>
</dbReference>
<dbReference type="NCBIfam" id="NF033727">
    <property type="entry name" value="chaperon_ArsD"/>
    <property type="match status" value="1"/>
</dbReference>